<evidence type="ECO:0000259" key="7">
    <source>
        <dbReference type="PROSITE" id="PS50192"/>
    </source>
</evidence>
<evidence type="ECO:0000256" key="4">
    <source>
        <dbReference type="ARBA" id="ARBA00029447"/>
    </source>
</evidence>
<keyword evidence="2" id="KW-1003">Cell membrane</keyword>
<dbReference type="InterPro" id="IPR000727">
    <property type="entry name" value="T_SNARE_dom"/>
</dbReference>
<organism evidence="8 9">
    <name type="scientific">Roseibium aggregatum</name>
    <dbReference type="NCBI Taxonomy" id="187304"/>
    <lineage>
        <taxon>Bacteria</taxon>
        <taxon>Pseudomonadati</taxon>
        <taxon>Pseudomonadota</taxon>
        <taxon>Alphaproteobacteria</taxon>
        <taxon>Hyphomicrobiales</taxon>
        <taxon>Stappiaceae</taxon>
        <taxon>Roseibium</taxon>
    </lineage>
</organism>
<dbReference type="Proteomes" id="UP000598467">
    <property type="component" value="Unassembled WGS sequence"/>
</dbReference>
<evidence type="ECO:0000313" key="8">
    <source>
        <dbReference type="EMBL" id="MBD1547858.1"/>
    </source>
</evidence>
<dbReference type="PROSITE" id="PS50111">
    <property type="entry name" value="CHEMOTAXIS_TRANSDUC_2"/>
    <property type="match status" value="1"/>
</dbReference>
<accession>A0A926P2F8</accession>
<evidence type="ECO:0000256" key="2">
    <source>
        <dbReference type="ARBA" id="ARBA00022519"/>
    </source>
</evidence>
<dbReference type="Gene3D" id="1.10.490.10">
    <property type="entry name" value="Globins"/>
    <property type="match status" value="1"/>
</dbReference>
<dbReference type="PANTHER" id="PTHR32089:SF112">
    <property type="entry name" value="LYSOZYME-LIKE PROTEIN-RELATED"/>
    <property type="match status" value="1"/>
</dbReference>
<feature type="domain" description="T-SNARE coiled-coil homology" evidence="7">
    <location>
        <begin position="329"/>
        <end position="391"/>
    </location>
</feature>
<comment type="similarity">
    <text evidence="4">Belongs to the methyl-accepting chemotaxis (MCP) protein family.</text>
</comment>
<reference evidence="8" key="1">
    <citation type="submission" date="2020-05" db="EMBL/GenBank/DDBJ databases">
        <title>Identification of trans-AT polyketide cluster in two marine bacteria, producers of a novel glutaramide-containing polyketide sesbanimide D and analogs.</title>
        <authorList>
            <person name="Kacar D."/>
            <person name="Rodriguez P."/>
            <person name="Canedo L."/>
            <person name="Gonzalez E."/>
            <person name="Galan B."/>
            <person name="De La Calle F."/>
            <person name="Garcia J.L."/>
        </authorList>
    </citation>
    <scope>NUCLEOTIDE SEQUENCE</scope>
    <source>
        <strain evidence="8">PHM038</strain>
    </source>
</reference>
<evidence type="ECO:0000256" key="1">
    <source>
        <dbReference type="ARBA" id="ARBA00004429"/>
    </source>
</evidence>
<dbReference type="GO" id="GO:0019825">
    <property type="term" value="F:oxygen binding"/>
    <property type="evidence" value="ECO:0007669"/>
    <property type="project" value="InterPro"/>
</dbReference>
<dbReference type="Gene3D" id="1.10.287.950">
    <property type="entry name" value="Methyl-accepting chemotaxis protein"/>
    <property type="match status" value="1"/>
</dbReference>
<dbReference type="GO" id="GO:0007165">
    <property type="term" value="P:signal transduction"/>
    <property type="evidence" value="ECO:0007669"/>
    <property type="project" value="UniProtKB-KW"/>
</dbReference>
<dbReference type="GO" id="GO:0006935">
    <property type="term" value="P:chemotaxis"/>
    <property type="evidence" value="ECO:0007669"/>
    <property type="project" value="InterPro"/>
</dbReference>
<comment type="caution">
    <text evidence="8">The sequence shown here is derived from an EMBL/GenBank/DDBJ whole genome shotgun (WGS) entry which is preliminary data.</text>
</comment>
<dbReference type="RefSeq" id="WP_190292707.1">
    <property type="nucleotide sequence ID" value="NZ_JABFCZ010000018.1"/>
</dbReference>
<dbReference type="SUPFAM" id="SSF58104">
    <property type="entry name" value="Methyl-accepting chemotaxis protein (MCP) signaling domain"/>
    <property type="match status" value="1"/>
</dbReference>
<dbReference type="CDD" id="cd01068">
    <property type="entry name" value="globin_sensor"/>
    <property type="match status" value="1"/>
</dbReference>
<dbReference type="Pfam" id="PF11563">
    <property type="entry name" value="Protoglobin"/>
    <property type="match status" value="1"/>
</dbReference>
<proteinExistence type="inferred from homology"/>
<dbReference type="AlphaFoldDB" id="A0A926P2F8"/>
<dbReference type="InterPro" id="IPR004089">
    <property type="entry name" value="MCPsignal_dom"/>
</dbReference>
<gene>
    <name evidence="8" type="ORF">HK439_16440</name>
</gene>
<protein>
    <submittedName>
        <fullName evidence="8">Globin-coupled sensor protein</fullName>
    </submittedName>
</protein>
<keyword evidence="3 5" id="KW-0807">Transducer</keyword>
<keyword evidence="2" id="KW-0472">Membrane</keyword>
<dbReference type="PROSITE" id="PS50192">
    <property type="entry name" value="T_SNARE"/>
    <property type="match status" value="1"/>
</dbReference>
<dbReference type="InterPro" id="IPR012292">
    <property type="entry name" value="Globin/Proto"/>
</dbReference>
<comment type="subcellular location">
    <subcellularLocation>
        <location evidence="1">Cell inner membrane</location>
        <topology evidence="1">Multi-pass membrane protein</topology>
    </subcellularLocation>
</comment>
<dbReference type="EMBL" id="JABFCZ010000018">
    <property type="protein sequence ID" value="MBD1547858.1"/>
    <property type="molecule type" value="Genomic_DNA"/>
</dbReference>
<name>A0A926P2F8_9HYPH</name>
<dbReference type="InterPro" id="IPR039379">
    <property type="entry name" value="Protoglobin_sensor_dom"/>
</dbReference>
<dbReference type="InterPro" id="IPR044398">
    <property type="entry name" value="Globin-sensor_dom"/>
</dbReference>
<sequence length="433" mass="47001">MFFKLSSEDYEIARSVWPFVKSNLRSVLEGFYAHIETVPHLAGLVGEQKSRLMSAQERHWENLFTSGVSADYVESAQRIGLAHVRIGLDPTWYIGGYSYFLSSLIGLFQRKYRFSSGKSSRVLQSMSKLIMLDMDVAISTYHDKMIADAEAREEGIRQAIQEFDGVMGAAMTSFGSASSDMAQTSEHLLSAATDINQRMSRMEHSSGETANGVQSGAAATEEMTSSIEEIGRQAAMSSSVARKAVDGAQKTNQSVQELAEVAEKVGSVIGLISEIAEQTNLLALNATIEAARAGEMGKGFAVVASEVKELAGQTTKATEEITDQIAAIQRATRQSVQDIEEITETINQVSEIATNIASAVEEQTVAASEISQSVQIAASGARDFSQEIMVVRTSLGDSERSAGKVSEMSCQLKNHADRLEQEARTFFSKVQAR</sequence>
<dbReference type="InterPro" id="IPR004090">
    <property type="entry name" value="Chemotax_Me-accpt_rcpt"/>
</dbReference>
<dbReference type="PANTHER" id="PTHR32089">
    <property type="entry name" value="METHYL-ACCEPTING CHEMOTAXIS PROTEIN MCPB"/>
    <property type="match status" value="1"/>
</dbReference>
<dbReference type="GO" id="GO:0004888">
    <property type="term" value="F:transmembrane signaling receptor activity"/>
    <property type="evidence" value="ECO:0007669"/>
    <property type="project" value="InterPro"/>
</dbReference>
<evidence type="ECO:0000259" key="6">
    <source>
        <dbReference type="PROSITE" id="PS50111"/>
    </source>
</evidence>
<dbReference type="PRINTS" id="PR00260">
    <property type="entry name" value="CHEMTRNSDUCR"/>
</dbReference>
<dbReference type="InterPro" id="IPR009050">
    <property type="entry name" value="Globin-like_sf"/>
</dbReference>
<evidence type="ECO:0000313" key="9">
    <source>
        <dbReference type="Proteomes" id="UP000598467"/>
    </source>
</evidence>
<evidence type="ECO:0000256" key="3">
    <source>
        <dbReference type="ARBA" id="ARBA00023224"/>
    </source>
</evidence>
<dbReference type="GO" id="GO:0005886">
    <property type="term" value="C:plasma membrane"/>
    <property type="evidence" value="ECO:0007669"/>
    <property type="project" value="UniProtKB-SubCell"/>
</dbReference>
<feature type="domain" description="Methyl-accepting transducer" evidence="6">
    <location>
        <begin position="184"/>
        <end position="409"/>
    </location>
</feature>
<evidence type="ECO:0000256" key="5">
    <source>
        <dbReference type="PROSITE-ProRule" id="PRU00284"/>
    </source>
</evidence>
<dbReference type="SMART" id="SM00283">
    <property type="entry name" value="MA"/>
    <property type="match status" value="1"/>
</dbReference>
<keyword evidence="2" id="KW-0997">Cell inner membrane</keyword>
<dbReference type="Pfam" id="PF00015">
    <property type="entry name" value="MCPsignal"/>
    <property type="match status" value="1"/>
</dbReference>
<dbReference type="GO" id="GO:0020037">
    <property type="term" value="F:heme binding"/>
    <property type="evidence" value="ECO:0007669"/>
    <property type="project" value="InterPro"/>
</dbReference>
<dbReference type="SUPFAM" id="SSF46458">
    <property type="entry name" value="Globin-like"/>
    <property type="match status" value="1"/>
</dbReference>